<evidence type="ECO:0000256" key="3">
    <source>
        <dbReference type="ARBA" id="ARBA00022989"/>
    </source>
</evidence>
<accession>A0A9P5A762</accession>
<evidence type="ECO:0000256" key="4">
    <source>
        <dbReference type="ARBA" id="ARBA00023136"/>
    </source>
</evidence>
<evidence type="ECO:0000259" key="7">
    <source>
        <dbReference type="Pfam" id="PF20684"/>
    </source>
</evidence>
<evidence type="ECO:0000256" key="2">
    <source>
        <dbReference type="ARBA" id="ARBA00022692"/>
    </source>
</evidence>
<evidence type="ECO:0000256" key="6">
    <source>
        <dbReference type="SAM" id="Phobius"/>
    </source>
</evidence>
<feature type="transmembrane region" description="Helical" evidence="6">
    <location>
        <begin position="89"/>
        <end position="114"/>
    </location>
</feature>
<evidence type="ECO:0000313" key="9">
    <source>
        <dbReference type="Proteomes" id="UP000730481"/>
    </source>
</evidence>
<feature type="transmembrane region" description="Helical" evidence="6">
    <location>
        <begin position="207"/>
        <end position="230"/>
    </location>
</feature>
<name>A0A9P5A762_9HYPO</name>
<keyword evidence="4 6" id="KW-0472">Membrane</keyword>
<feature type="transmembrane region" description="Helical" evidence="6">
    <location>
        <begin position="41"/>
        <end position="69"/>
    </location>
</feature>
<dbReference type="GO" id="GO:0016020">
    <property type="term" value="C:membrane"/>
    <property type="evidence" value="ECO:0007669"/>
    <property type="project" value="UniProtKB-SubCell"/>
</dbReference>
<feature type="transmembrane region" description="Helical" evidence="6">
    <location>
        <begin position="171"/>
        <end position="195"/>
    </location>
</feature>
<feature type="domain" description="Rhodopsin" evidence="7">
    <location>
        <begin position="25"/>
        <end position="270"/>
    </location>
</feature>
<dbReference type="AlphaFoldDB" id="A0A9P5A762"/>
<dbReference type="Proteomes" id="UP000730481">
    <property type="component" value="Unassembled WGS sequence"/>
</dbReference>
<comment type="subcellular location">
    <subcellularLocation>
        <location evidence="1">Membrane</location>
        <topology evidence="1">Multi-pass membrane protein</topology>
    </subcellularLocation>
</comment>
<evidence type="ECO:0000256" key="1">
    <source>
        <dbReference type="ARBA" id="ARBA00004141"/>
    </source>
</evidence>
<reference evidence="8" key="2">
    <citation type="submission" date="2020-02" db="EMBL/GenBank/DDBJ databases">
        <title>Identification and distribution of gene clusters putatively required for synthesis of sphingolipid metabolism inhibitors in phylogenetically diverse species of the filamentous fungus Fusarium.</title>
        <authorList>
            <person name="Kim H.-S."/>
            <person name="Busman M."/>
            <person name="Brown D.W."/>
            <person name="Divon H."/>
            <person name="Uhlig S."/>
            <person name="Proctor R.H."/>
        </authorList>
    </citation>
    <scope>NUCLEOTIDE SEQUENCE</scope>
    <source>
        <strain evidence="8">NRRL 25174</strain>
    </source>
</reference>
<protein>
    <submittedName>
        <fullName evidence="8">Integral membrane protein</fullName>
    </submittedName>
</protein>
<comment type="caution">
    <text evidence="8">The sequence shown here is derived from an EMBL/GenBank/DDBJ whole genome shotgun (WGS) entry which is preliminary data.</text>
</comment>
<organism evidence="8 9">
    <name type="scientific">Fusarium beomiforme</name>
    <dbReference type="NCBI Taxonomy" id="44412"/>
    <lineage>
        <taxon>Eukaryota</taxon>
        <taxon>Fungi</taxon>
        <taxon>Dikarya</taxon>
        <taxon>Ascomycota</taxon>
        <taxon>Pezizomycotina</taxon>
        <taxon>Sordariomycetes</taxon>
        <taxon>Hypocreomycetidae</taxon>
        <taxon>Hypocreales</taxon>
        <taxon>Nectriaceae</taxon>
        <taxon>Fusarium</taxon>
        <taxon>Fusarium burgessii species complex</taxon>
    </lineage>
</organism>
<dbReference type="EMBL" id="PVQB02000889">
    <property type="protein sequence ID" value="KAF4333198.1"/>
    <property type="molecule type" value="Genomic_DNA"/>
</dbReference>
<gene>
    <name evidence="8" type="ORF">FBEOM_12996</name>
</gene>
<keyword evidence="9" id="KW-1185">Reference proteome</keyword>
<dbReference type="InterPro" id="IPR049326">
    <property type="entry name" value="Rhodopsin_dom_fungi"/>
</dbReference>
<dbReference type="PANTHER" id="PTHR33048">
    <property type="entry name" value="PTH11-LIKE INTEGRAL MEMBRANE PROTEIN (AFU_ORTHOLOGUE AFUA_5G11245)"/>
    <property type="match status" value="1"/>
</dbReference>
<feature type="transmembrane region" description="Helical" evidence="6">
    <location>
        <begin position="6"/>
        <end position="29"/>
    </location>
</feature>
<dbReference type="Pfam" id="PF20684">
    <property type="entry name" value="Fung_rhodopsin"/>
    <property type="match status" value="1"/>
</dbReference>
<comment type="similarity">
    <text evidence="5">Belongs to the SAT4 family.</text>
</comment>
<dbReference type="OrthoDB" id="5417844at2759"/>
<feature type="transmembrane region" description="Helical" evidence="6">
    <location>
        <begin position="242"/>
        <end position="265"/>
    </location>
</feature>
<keyword evidence="3 6" id="KW-1133">Transmembrane helix</keyword>
<dbReference type="PANTHER" id="PTHR33048:SF47">
    <property type="entry name" value="INTEGRAL MEMBRANE PROTEIN-RELATED"/>
    <property type="match status" value="1"/>
</dbReference>
<feature type="transmembrane region" description="Helical" evidence="6">
    <location>
        <begin position="126"/>
        <end position="146"/>
    </location>
</feature>
<reference evidence="8" key="1">
    <citation type="journal article" date="2017" name="Mycologia">
        <title>Fusarium algeriense, sp. nov., a novel toxigenic crown rot pathogen of durum wheat from Algeria is nested in the Fusarium burgessii species complex.</title>
        <authorList>
            <person name="Laraba I."/>
            <person name="Keddad A."/>
            <person name="Boureghda H."/>
            <person name="Abdallah N."/>
            <person name="Vaughan M.M."/>
            <person name="Proctor R.H."/>
            <person name="Busman M."/>
            <person name="O'Donnell K."/>
        </authorList>
    </citation>
    <scope>NUCLEOTIDE SEQUENCE</scope>
    <source>
        <strain evidence="8">NRRL 25174</strain>
    </source>
</reference>
<keyword evidence="2 6" id="KW-0812">Transmembrane</keyword>
<evidence type="ECO:0000313" key="8">
    <source>
        <dbReference type="EMBL" id="KAF4333198.1"/>
    </source>
</evidence>
<evidence type="ECO:0000256" key="5">
    <source>
        <dbReference type="ARBA" id="ARBA00038359"/>
    </source>
</evidence>
<dbReference type="InterPro" id="IPR052337">
    <property type="entry name" value="SAT4-like"/>
</dbReference>
<sequence>MAGLQPNIWAGVAIPWLAALTSLILRVCARRMTKIHWWFDDYFCVLAFLFATGYCGIMVEWTLHTYLGVYIPDSMPMDEHEAILQQSRFLSYFNSLCYASSIAFSKLAILCLYWRLFRISSIRIPIMVMIVMVVIWIILRTFMLTFRCVPVQSLWDYTITDKVCNINSGQFFLGTITTHFIMDIFILVLPIIEVVKLRLPKGQKAAIAALFLLGLIVCIASMFVLIVLVNFPDNPMQLPHDYAMFCILGSVEVNIAIVSACFPLLRPIFVHILPSSFLSSYGKSSQRISRPSNAIKLSTIVRTNKDRQADETSSMHQLADLENGLNYHSRDARGAEGVHTIISSEQSGSSRDDDAPGIYVRNDTVVEVNQVENKGFYRLE</sequence>
<proteinExistence type="inferred from homology"/>